<protein>
    <recommendedName>
        <fullName evidence="2">SERTA domain-containing protein</fullName>
    </recommendedName>
</protein>
<dbReference type="AlphaFoldDB" id="A0AAD8AB90"/>
<gene>
    <name evidence="3" type="ORF">L9F63_013007</name>
</gene>
<dbReference type="EMBL" id="JASPKZ010002314">
    <property type="protein sequence ID" value="KAJ9595804.1"/>
    <property type="molecule type" value="Genomic_DNA"/>
</dbReference>
<dbReference type="PROSITE" id="PS51053">
    <property type="entry name" value="SERTA"/>
    <property type="match status" value="1"/>
</dbReference>
<keyword evidence="4" id="KW-1185">Reference proteome</keyword>
<dbReference type="Pfam" id="PF06031">
    <property type="entry name" value="SERTA"/>
    <property type="match status" value="1"/>
</dbReference>
<evidence type="ECO:0000313" key="4">
    <source>
        <dbReference type="Proteomes" id="UP001233999"/>
    </source>
</evidence>
<accession>A0AAD8AB90</accession>
<feature type="compositionally biased region" description="Polar residues" evidence="1">
    <location>
        <begin position="109"/>
        <end position="124"/>
    </location>
</feature>
<feature type="region of interest" description="Disordered" evidence="1">
    <location>
        <begin position="283"/>
        <end position="311"/>
    </location>
</feature>
<evidence type="ECO:0000256" key="1">
    <source>
        <dbReference type="SAM" id="MobiDB-lite"/>
    </source>
</evidence>
<proteinExistence type="predicted"/>
<feature type="compositionally biased region" description="Polar residues" evidence="1">
    <location>
        <begin position="34"/>
        <end position="43"/>
    </location>
</feature>
<comment type="caution">
    <text evidence="3">The sequence shown here is derived from an EMBL/GenBank/DDBJ whole genome shotgun (WGS) entry which is preliminary data.</text>
</comment>
<feature type="compositionally biased region" description="Low complexity" evidence="1">
    <location>
        <begin position="288"/>
        <end position="297"/>
    </location>
</feature>
<reference evidence="3" key="2">
    <citation type="submission" date="2023-05" db="EMBL/GenBank/DDBJ databases">
        <authorList>
            <person name="Fouks B."/>
        </authorList>
    </citation>
    <scope>NUCLEOTIDE SEQUENCE</scope>
    <source>
        <strain evidence="3">Stay&amp;Tobe</strain>
        <tissue evidence="3">Testes</tissue>
    </source>
</reference>
<feature type="compositionally biased region" description="Low complexity" evidence="1">
    <location>
        <begin position="173"/>
        <end position="191"/>
    </location>
</feature>
<dbReference type="Proteomes" id="UP001233999">
    <property type="component" value="Unassembled WGS sequence"/>
</dbReference>
<reference evidence="3" key="1">
    <citation type="journal article" date="2023" name="IScience">
        <title>Live-bearing cockroach genome reveals convergent evolutionary mechanisms linked to viviparity in insects and beyond.</title>
        <authorList>
            <person name="Fouks B."/>
            <person name="Harrison M.C."/>
            <person name="Mikhailova A.A."/>
            <person name="Marchal E."/>
            <person name="English S."/>
            <person name="Carruthers M."/>
            <person name="Jennings E.C."/>
            <person name="Chiamaka E.L."/>
            <person name="Frigard R.A."/>
            <person name="Pippel M."/>
            <person name="Attardo G.M."/>
            <person name="Benoit J.B."/>
            <person name="Bornberg-Bauer E."/>
            <person name="Tobe S.S."/>
        </authorList>
    </citation>
    <scope>NUCLEOTIDE SEQUENCE</scope>
    <source>
        <strain evidence="3">Stay&amp;Tobe</strain>
    </source>
</reference>
<organism evidence="3 4">
    <name type="scientific">Diploptera punctata</name>
    <name type="common">Pacific beetle cockroach</name>
    <dbReference type="NCBI Taxonomy" id="6984"/>
    <lineage>
        <taxon>Eukaryota</taxon>
        <taxon>Metazoa</taxon>
        <taxon>Ecdysozoa</taxon>
        <taxon>Arthropoda</taxon>
        <taxon>Hexapoda</taxon>
        <taxon>Insecta</taxon>
        <taxon>Pterygota</taxon>
        <taxon>Neoptera</taxon>
        <taxon>Polyneoptera</taxon>
        <taxon>Dictyoptera</taxon>
        <taxon>Blattodea</taxon>
        <taxon>Blaberoidea</taxon>
        <taxon>Blaberidae</taxon>
        <taxon>Diplopterinae</taxon>
        <taxon>Diploptera</taxon>
    </lineage>
</organism>
<feature type="domain" description="SERTA" evidence="2">
    <location>
        <begin position="60"/>
        <end position="106"/>
    </location>
</feature>
<feature type="non-terminal residue" evidence="3">
    <location>
        <position position="1"/>
    </location>
</feature>
<dbReference type="InterPro" id="IPR009263">
    <property type="entry name" value="SERTA_dom"/>
</dbReference>
<evidence type="ECO:0000259" key="2">
    <source>
        <dbReference type="PROSITE" id="PS51053"/>
    </source>
</evidence>
<evidence type="ECO:0000313" key="3">
    <source>
        <dbReference type="EMBL" id="KAJ9595804.1"/>
    </source>
</evidence>
<sequence length="514" mass="56056">SVESEDSSSKTSRGGGMKSVGTSAGNGSPEDDLFSNSTRNYGSSFCGKSRPTMISAKYRLKEERRKVLKISINKLKKIEDPESSLRRSVLINNTMKRLQKEAREEKLQKQQIHSYPQRCYTPSSPFALKDDSREENPSVCSSRASDDEIPSLVSPAIPELPSTLSNDADKENTSPFSSSSTSVSSFENSNTKSNEVVPPDCLCDETMDDLVVDVPVPEELSVKCGNSAKKRTYDEVEDCDVQDVLSQFYMPPTPRMLTSIDDTDDEDEDVNVVDIDIVTPPELELPVSSSANPSSSSLVQEPMSSSCKRPKFSDEADDLVIDMDPVKELNIERTVDQDSSCVVPSSDVTMSCERLTRTSEDSSAPDLDDQEDIEVVLEDNEDVQRRMLLCSASSSTRTTPSPPCWVSSSDASVRTSEQTCVSPVVTPLQSTGDNMDGAHPHLRFNSNLSVESKPMLPTCNTNNAYCTIGTSGASSVPSNSMLDASEHQYSCGHSSIFGELQSVVFHSLIASLES</sequence>
<feature type="region of interest" description="Disordered" evidence="1">
    <location>
        <begin position="101"/>
        <end position="197"/>
    </location>
</feature>
<feature type="compositionally biased region" description="Polar residues" evidence="1">
    <location>
        <begin position="298"/>
        <end position="307"/>
    </location>
</feature>
<feature type="region of interest" description="Disordered" evidence="1">
    <location>
        <begin position="1"/>
        <end position="49"/>
    </location>
</feature>
<name>A0AAD8AB90_DIPPU</name>